<name>A0ABY5KY94_9CELL</name>
<evidence type="ECO:0008006" key="5">
    <source>
        <dbReference type="Google" id="ProtNLM"/>
    </source>
</evidence>
<proteinExistence type="predicted"/>
<dbReference type="Proteomes" id="UP001316189">
    <property type="component" value="Chromosome"/>
</dbReference>
<sequence>MPPTAPRTGPESQAPDEETSTGGFAAPGSRWWWTGAYRGVLGALVVGFQAPEIMSGEAHVMNWLVGALGAAAAVWGVVLVVQSYRAQAAGQG</sequence>
<keyword evidence="2" id="KW-1133">Transmembrane helix</keyword>
<evidence type="ECO:0000313" key="4">
    <source>
        <dbReference type="Proteomes" id="UP001316189"/>
    </source>
</evidence>
<accession>A0ABY5KY94</accession>
<dbReference type="RefSeq" id="WP_227568527.1">
    <property type="nucleotide sequence ID" value="NZ_CP101988.1"/>
</dbReference>
<evidence type="ECO:0000313" key="3">
    <source>
        <dbReference type="EMBL" id="UUI75394.1"/>
    </source>
</evidence>
<keyword evidence="2" id="KW-0812">Transmembrane</keyword>
<evidence type="ECO:0000256" key="1">
    <source>
        <dbReference type="SAM" id="MobiDB-lite"/>
    </source>
</evidence>
<gene>
    <name evidence="3" type="ORF">NP064_00215</name>
</gene>
<keyword evidence="4" id="KW-1185">Reference proteome</keyword>
<feature type="region of interest" description="Disordered" evidence="1">
    <location>
        <begin position="1"/>
        <end position="26"/>
    </location>
</feature>
<protein>
    <recommendedName>
        <fullName evidence="5">DUF2631 domain-containing protein</fullName>
    </recommendedName>
</protein>
<dbReference type="EMBL" id="CP101988">
    <property type="protein sequence ID" value="UUI75394.1"/>
    <property type="molecule type" value="Genomic_DNA"/>
</dbReference>
<reference evidence="3 4" key="1">
    <citation type="submission" date="2022-07" db="EMBL/GenBank/DDBJ databases">
        <title>Novel species in genus cellulomonas.</title>
        <authorList>
            <person name="Ye L."/>
        </authorList>
    </citation>
    <scope>NUCLEOTIDE SEQUENCE [LARGE SCALE GENOMIC DNA]</scope>
    <source>
        <strain evidence="4">zg-Y338</strain>
    </source>
</reference>
<keyword evidence="2" id="KW-0472">Membrane</keyword>
<evidence type="ECO:0000256" key="2">
    <source>
        <dbReference type="SAM" id="Phobius"/>
    </source>
</evidence>
<feature type="transmembrane region" description="Helical" evidence="2">
    <location>
        <begin position="60"/>
        <end position="81"/>
    </location>
</feature>
<organism evidence="3 4">
    <name type="scientific">Cellulomonas chengniuliangii</name>
    <dbReference type="NCBI Taxonomy" id="2968084"/>
    <lineage>
        <taxon>Bacteria</taxon>
        <taxon>Bacillati</taxon>
        <taxon>Actinomycetota</taxon>
        <taxon>Actinomycetes</taxon>
        <taxon>Micrococcales</taxon>
        <taxon>Cellulomonadaceae</taxon>
        <taxon>Cellulomonas</taxon>
    </lineage>
</organism>